<dbReference type="KEGG" id="sdyn:Mal52_50950"/>
<sequence>MSSTIIAGRFVNPEREWTGQIRLEGGTIVEVGEQLGSPDVEFGEDCYVFAGMGDIHIHARDDQSETQTYKEDFRTAAAAAVNGGVVQVADMPNNPVAPIDDASYRAKQQHLAARNVPIQVTLYAGIGPGTRPLSFAVPYKAYMGPSVGDLFFSTLADLDETLAHYRGQCVSFHCEDPELLEQHKSAATHEQRRPAECELSATRFALQMIEKYELRGKLCHYSVGEGLPLIRAARAKGLDVTCEVTPHHLYYDVSDLTDENRGWMQMNPPLRDIADRKAMLAALHDGTLDYLATDHAPHTLEENAAGISGQPHLDTYGEFVTWLMAEQGFTARQVAAFCAENPGRFVNPYTAPLKFGRIEPGYVASLTVLNLARPTTIRRENLKTKCGWSPFEGVTFPGSIEAVYIRGERHK</sequence>
<proteinExistence type="predicted"/>
<dbReference type="Gene3D" id="3.20.20.140">
    <property type="entry name" value="Metal-dependent hydrolases"/>
    <property type="match status" value="1"/>
</dbReference>
<organism evidence="2 3">
    <name type="scientific">Symmachiella dynata</name>
    <dbReference type="NCBI Taxonomy" id="2527995"/>
    <lineage>
        <taxon>Bacteria</taxon>
        <taxon>Pseudomonadati</taxon>
        <taxon>Planctomycetota</taxon>
        <taxon>Planctomycetia</taxon>
        <taxon>Planctomycetales</taxon>
        <taxon>Planctomycetaceae</taxon>
        <taxon>Symmachiella</taxon>
    </lineage>
</organism>
<dbReference type="PANTHER" id="PTHR43668">
    <property type="entry name" value="ALLANTOINASE"/>
    <property type="match status" value="1"/>
</dbReference>
<name>A0A517ZVQ5_9PLAN</name>
<dbReference type="GO" id="GO:0004038">
    <property type="term" value="F:allantoinase activity"/>
    <property type="evidence" value="ECO:0007669"/>
    <property type="project" value="TreeGrafter"/>
</dbReference>
<dbReference type="InterPro" id="IPR032466">
    <property type="entry name" value="Metal_Hydrolase"/>
</dbReference>
<dbReference type="GO" id="GO:0005737">
    <property type="term" value="C:cytoplasm"/>
    <property type="evidence" value="ECO:0007669"/>
    <property type="project" value="TreeGrafter"/>
</dbReference>
<dbReference type="SUPFAM" id="SSF51338">
    <property type="entry name" value="Composite domain of metallo-dependent hydrolases"/>
    <property type="match status" value="1"/>
</dbReference>
<dbReference type="GO" id="GO:0006145">
    <property type="term" value="P:purine nucleobase catabolic process"/>
    <property type="evidence" value="ECO:0007669"/>
    <property type="project" value="TreeGrafter"/>
</dbReference>
<dbReference type="InterPro" id="IPR006680">
    <property type="entry name" value="Amidohydro-rel"/>
</dbReference>
<dbReference type="GO" id="GO:0004151">
    <property type="term" value="F:dihydroorotase activity"/>
    <property type="evidence" value="ECO:0007669"/>
    <property type="project" value="UniProtKB-EC"/>
</dbReference>
<keyword evidence="3" id="KW-1185">Reference proteome</keyword>
<dbReference type="InterPro" id="IPR011059">
    <property type="entry name" value="Metal-dep_hydrolase_composite"/>
</dbReference>
<dbReference type="Pfam" id="PF01979">
    <property type="entry name" value="Amidohydro_1"/>
    <property type="match status" value="1"/>
</dbReference>
<dbReference type="EC" id="3.5.2.3" evidence="2"/>
<keyword evidence="2" id="KW-0378">Hydrolase</keyword>
<feature type="domain" description="Amidohydrolase-related" evidence="1">
    <location>
        <begin position="47"/>
        <end position="408"/>
    </location>
</feature>
<dbReference type="InterPro" id="IPR050138">
    <property type="entry name" value="DHOase/Allantoinase_Hydrolase"/>
</dbReference>
<accession>A0A517ZVQ5</accession>
<evidence type="ECO:0000313" key="2">
    <source>
        <dbReference type="EMBL" id="QDU46574.1"/>
    </source>
</evidence>
<dbReference type="AlphaFoldDB" id="A0A517ZVQ5"/>
<protein>
    <submittedName>
        <fullName evidence="2">Dihydroorotase</fullName>
        <ecNumber evidence="2">3.5.2.3</ecNumber>
    </submittedName>
</protein>
<evidence type="ECO:0000259" key="1">
    <source>
        <dbReference type="Pfam" id="PF01979"/>
    </source>
</evidence>
<dbReference type="SUPFAM" id="SSF51556">
    <property type="entry name" value="Metallo-dependent hydrolases"/>
    <property type="match status" value="1"/>
</dbReference>
<dbReference type="EMBL" id="CP036276">
    <property type="protein sequence ID" value="QDU46574.1"/>
    <property type="molecule type" value="Genomic_DNA"/>
</dbReference>
<dbReference type="RefSeq" id="WP_145379072.1">
    <property type="nucleotide sequence ID" value="NZ_CP036276.1"/>
</dbReference>
<dbReference type="PANTHER" id="PTHR43668:SF4">
    <property type="entry name" value="ALLANTOINASE"/>
    <property type="match status" value="1"/>
</dbReference>
<dbReference type="Proteomes" id="UP000319383">
    <property type="component" value="Chromosome"/>
</dbReference>
<gene>
    <name evidence="2" type="primary">pyrC_1</name>
    <name evidence="2" type="ORF">Mal52_50950</name>
</gene>
<reference evidence="2 3" key="1">
    <citation type="submission" date="2019-02" db="EMBL/GenBank/DDBJ databases">
        <title>Deep-cultivation of Planctomycetes and their phenomic and genomic characterization uncovers novel biology.</title>
        <authorList>
            <person name="Wiegand S."/>
            <person name="Jogler M."/>
            <person name="Boedeker C."/>
            <person name="Pinto D."/>
            <person name="Vollmers J."/>
            <person name="Rivas-Marin E."/>
            <person name="Kohn T."/>
            <person name="Peeters S.H."/>
            <person name="Heuer A."/>
            <person name="Rast P."/>
            <person name="Oberbeckmann S."/>
            <person name="Bunk B."/>
            <person name="Jeske O."/>
            <person name="Meyerdierks A."/>
            <person name="Storesund J.E."/>
            <person name="Kallscheuer N."/>
            <person name="Luecker S."/>
            <person name="Lage O.M."/>
            <person name="Pohl T."/>
            <person name="Merkel B.J."/>
            <person name="Hornburger P."/>
            <person name="Mueller R.-W."/>
            <person name="Bruemmer F."/>
            <person name="Labrenz M."/>
            <person name="Spormann A.M."/>
            <person name="Op den Camp H."/>
            <person name="Overmann J."/>
            <person name="Amann R."/>
            <person name="Jetten M.S.M."/>
            <person name="Mascher T."/>
            <person name="Medema M.H."/>
            <person name="Devos D.P."/>
            <person name="Kaster A.-K."/>
            <person name="Ovreas L."/>
            <person name="Rohde M."/>
            <person name="Galperin M.Y."/>
            <person name="Jogler C."/>
        </authorList>
    </citation>
    <scope>NUCLEOTIDE SEQUENCE [LARGE SCALE GENOMIC DNA]</scope>
    <source>
        <strain evidence="2 3">Mal52</strain>
    </source>
</reference>
<evidence type="ECO:0000313" key="3">
    <source>
        <dbReference type="Proteomes" id="UP000319383"/>
    </source>
</evidence>